<reference evidence="2" key="1">
    <citation type="submission" date="2017-04" db="EMBL/GenBank/DDBJ databases">
        <authorList>
            <person name="Varghese N."/>
            <person name="Submissions S."/>
        </authorList>
    </citation>
    <scope>NUCLEOTIDE SEQUENCE [LARGE SCALE GENOMIC DNA]</scope>
    <source>
        <strain evidence="2">Dd16</strain>
    </source>
</reference>
<dbReference type="PROSITE" id="PS51257">
    <property type="entry name" value="PROKAR_LIPOPROTEIN"/>
    <property type="match status" value="1"/>
</dbReference>
<proteinExistence type="predicted"/>
<dbReference type="AlphaFoldDB" id="A0A1X7G076"/>
<dbReference type="EMBL" id="LT840185">
    <property type="protein sequence ID" value="SMF61752.1"/>
    <property type="molecule type" value="Genomic_DNA"/>
</dbReference>
<dbReference type="STRING" id="941907.SAMN06295910_0745"/>
<dbReference type="Proteomes" id="UP000192934">
    <property type="component" value="Chromosome I"/>
</dbReference>
<dbReference type="RefSeq" id="WP_157123678.1">
    <property type="nucleotide sequence ID" value="NZ_LT840185.1"/>
</dbReference>
<name>A0A1X7G076_9SPHN</name>
<gene>
    <name evidence="1" type="ORF">SAMN06295910_0745</name>
</gene>
<evidence type="ECO:0000313" key="2">
    <source>
        <dbReference type="Proteomes" id="UP000192934"/>
    </source>
</evidence>
<evidence type="ECO:0000313" key="1">
    <source>
        <dbReference type="EMBL" id="SMF61752.1"/>
    </source>
</evidence>
<sequence length="131" mass="14126">MRLMLVPVAAAIALTGCDSGAQQQQPAPARPIKVTGDKDYQAELKSLTETNRNLTLLRAVQDTGNACRRVEGSVETGTYKNFDAWTVRCTGTGDWLVFLAATGDVQVRACKETAELKLPACASDRIPEKAE</sequence>
<protein>
    <submittedName>
        <fullName evidence="1">Uncharacterized protein</fullName>
    </submittedName>
</protein>
<keyword evidence="2" id="KW-1185">Reference proteome</keyword>
<organism evidence="1 2">
    <name type="scientific">Allosphingosinicella indica</name>
    <dbReference type="NCBI Taxonomy" id="941907"/>
    <lineage>
        <taxon>Bacteria</taxon>
        <taxon>Pseudomonadati</taxon>
        <taxon>Pseudomonadota</taxon>
        <taxon>Alphaproteobacteria</taxon>
        <taxon>Sphingomonadales</taxon>
        <taxon>Sphingomonadaceae</taxon>
        <taxon>Allosphingosinicella</taxon>
    </lineage>
</organism>
<dbReference type="OrthoDB" id="7471337at2"/>
<accession>A0A1X7G076</accession>